<dbReference type="PANTHER" id="PTHR33116">
    <property type="entry name" value="REVERSE TRANSCRIPTASE ZINC-BINDING DOMAIN-CONTAINING PROTEIN-RELATED-RELATED"/>
    <property type="match status" value="1"/>
</dbReference>
<sequence length="418" mass="48037">MVKVRNNLNAVRVLYSGEGARLESRREIVEEIELVKGYWRKRLSSRAINVDLQKTGLEGKRGVRQGDPLSPYLFVLATSVLSLMLDAAVAGGVWVILWGLNVCWRSFGDSRRVPLVTRRLTAKDCAPLIGKAVDRVNSWASKMLFFVGRLQLIQIVLYNIQAYSGADRSANGARINWDKICRLKEEGGLGLRDLGEWNRASIIQQIRALVIKSDTLWVRWADAYVLKGRSFMEFVPVLGCSWFWKKLVKLRSVAAQFIDPGSGDWIGSGKAEEAWQRTRVCHERVQWCKIDCLRRWGVVESAGCYFCLNGVDARDHIFFACEHGRRIWGEILKFCGLNRAVWEWRQELVWALARCRGRTAFSILFRLAWSAYVYRVWRERCFRAFGGRARGSEVLVREIREDVCLRLAGTRRWGVLVQ</sequence>
<dbReference type="PANTHER" id="PTHR33116:SF78">
    <property type="entry name" value="OS12G0587133 PROTEIN"/>
    <property type="match status" value="1"/>
</dbReference>
<comment type="caution">
    <text evidence="2">The sequence shown here is derived from an EMBL/GenBank/DDBJ whole genome shotgun (WGS) entry which is preliminary data.</text>
</comment>
<evidence type="ECO:0000256" key="1">
    <source>
        <dbReference type="SAM" id="Phobius"/>
    </source>
</evidence>
<proteinExistence type="predicted"/>
<reference evidence="2" key="1">
    <citation type="submission" date="2019-09" db="EMBL/GenBank/DDBJ databases">
        <title>Draft genome information of white flower Hibiscus syriacus.</title>
        <authorList>
            <person name="Kim Y.-M."/>
        </authorList>
    </citation>
    <scope>NUCLEOTIDE SEQUENCE [LARGE SCALE GENOMIC DNA]</scope>
    <source>
        <strain evidence="2">YM2019G1</strain>
    </source>
</reference>
<evidence type="ECO:0000313" key="3">
    <source>
        <dbReference type="Proteomes" id="UP000436088"/>
    </source>
</evidence>
<keyword evidence="1" id="KW-0812">Transmembrane</keyword>
<accession>A0A6A2WSX8</accession>
<evidence type="ECO:0008006" key="4">
    <source>
        <dbReference type="Google" id="ProtNLM"/>
    </source>
</evidence>
<dbReference type="AlphaFoldDB" id="A0A6A2WSX8"/>
<organism evidence="2 3">
    <name type="scientific">Hibiscus syriacus</name>
    <name type="common">Rose of Sharon</name>
    <dbReference type="NCBI Taxonomy" id="106335"/>
    <lineage>
        <taxon>Eukaryota</taxon>
        <taxon>Viridiplantae</taxon>
        <taxon>Streptophyta</taxon>
        <taxon>Embryophyta</taxon>
        <taxon>Tracheophyta</taxon>
        <taxon>Spermatophyta</taxon>
        <taxon>Magnoliopsida</taxon>
        <taxon>eudicotyledons</taxon>
        <taxon>Gunneridae</taxon>
        <taxon>Pentapetalae</taxon>
        <taxon>rosids</taxon>
        <taxon>malvids</taxon>
        <taxon>Malvales</taxon>
        <taxon>Malvaceae</taxon>
        <taxon>Malvoideae</taxon>
        <taxon>Hibiscus</taxon>
    </lineage>
</organism>
<keyword evidence="1" id="KW-0472">Membrane</keyword>
<feature type="transmembrane region" description="Helical" evidence="1">
    <location>
        <begin position="72"/>
        <end position="100"/>
    </location>
</feature>
<dbReference type="Proteomes" id="UP000436088">
    <property type="component" value="Unassembled WGS sequence"/>
</dbReference>
<gene>
    <name evidence="2" type="ORF">F3Y22_tig00112800pilonHSYRG00026</name>
</gene>
<dbReference type="EMBL" id="VEPZ02001652">
    <property type="protein sequence ID" value="KAE8664332.1"/>
    <property type="molecule type" value="Genomic_DNA"/>
</dbReference>
<evidence type="ECO:0000313" key="2">
    <source>
        <dbReference type="EMBL" id="KAE8664332.1"/>
    </source>
</evidence>
<name>A0A6A2WSX8_HIBSY</name>
<protein>
    <recommendedName>
        <fullName evidence="4">Reverse transcriptase zinc-binding domain-containing protein</fullName>
    </recommendedName>
</protein>
<keyword evidence="3" id="KW-1185">Reference proteome</keyword>
<keyword evidence="1" id="KW-1133">Transmembrane helix</keyword>